<sequence length="311" mass="33355">MPPKRKQDTAPSDDAGRAKRLKANSGAMKPVRMTRPATSDVNDRNSTPDQTKTNDKGKQVQRDTSIVQNTTTIAEASALSPSSATGPSTTSNPAQETVPGPSKSAPTPPPKRLRIRKLAPPRPFPTVPPGRSATSPHSTSSRPSPNDPTCICVTRKTNLGAYIRRCKSAFLEYGARELRLSAMGAAIPHLTLLVGSLSTPGVLPYGEGEVKVEVYTGSVEVVDEVLSASDSEDEDEPKEEFRTRIKSTMNVIVHVGDANPGPIETKITGKKRRGKKAVRNAGDKAEGQQRSSSAPQQIVIQEPEQEDMDES</sequence>
<dbReference type="STRING" id="1036808.A0A0C3DFR7"/>
<comment type="subcellular location">
    <subcellularLocation>
        <location evidence="1">Nucleus</location>
    </subcellularLocation>
</comment>
<evidence type="ECO:0000256" key="1">
    <source>
        <dbReference type="ARBA" id="ARBA00004123"/>
    </source>
</evidence>
<feature type="region of interest" description="Disordered" evidence="4">
    <location>
        <begin position="1"/>
        <end position="148"/>
    </location>
</feature>
<dbReference type="AlphaFoldDB" id="A0A0C3DFR7"/>
<dbReference type="EMBL" id="KN822139">
    <property type="protein sequence ID" value="KIM55214.1"/>
    <property type="molecule type" value="Genomic_DNA"/>
</dbReference>
<feature type="region of interest" description="Disordered" evidence="4">
    <location>
        <begin position="258"/>
        <end position="311"/>
    </location>
</feature>
<evidence type="ECO:0000313" key="6">
    <source>
        <dbReference type="Proteomes" id="UP000053989"/>
    </source>
</evidence>
<dbReference type="Gene3D" id="3.30.110.20">
    <property type="entry name" value="Alba-like domain"/>
    <property type="match status" value="1"/>
</dbReference>
<feature type="compositionally biased region" description="Basic and acidic residues" evidence="4">
    <location>
        <begin position="52"/>
        <end position="61"/>
    </location>
</feature>
<dbReference type="Pfam" id="PF12328">
    <property type="entry name" value="Rpp20"/>
    <property type="match status" value="1"/>
</dbReference>
<feature type="compositionally biased region" description="Polar residues" evidence="4">
    <location>
        <begin position="62"/>
        <end position="74"/>
    </location>
</feature>
<evidence type="ECO:0000256" key="3">
    <source>
        <dbReference type="ARBA" id="ARBA00023242"/>
    </source>
</evidence>
<dbReference type="Proteomes" id="UP000053989">
    <property type="component" value="Unassembled WGS sequence"/>
</dbReference>
<dbReference type="InterPro" id="IPR036882">
    <property type="entry name" value="Alba-like_dom_sf"/>
</dbReference>
<gene>
    <name evidence="5" type="ORF">SCLCIDRAFT_312442</name>
</gene>
<reference evidence="5 6" key="1">
    <citation type="submission" date="2014-04" db="EMBL/GenBank/DDBJ databases">
        <authorList>
            <consortium name="DOE Joint Genome Institute"/>
            <person name="Kuo A."/>
            <person name="Kohler A."/>
            <person name="Nagy L.G."/>
            <person name="Floudas D."/>
            <person name="Copeland A."/>
            <person name="Barry K.W."/>
            <person name="Cichocki N."/>
            <person name="Veneault-Fourrey C."/>
            <person name="LaButti K."/>
            <person name="Lindquist E.A."/>
            <person name="Lipzen A."/>
            <person name="Lundell T."/>
            <person name="Morin E."/>
            <person name="Murat C."/>
            <person name="Sun H."/>
            <person name="Tunlid A."/>
            <person name="Henrissat B."/>
            <person name="Grigoriev I.V."/>
            <person name="Hibbett D.S."/>
            <person name="Martin F."/>
            <person name="Nordberg H.P."/>
            <person name="Cantor M.N."/>
            <person name="Hua S.X."/>
        </authorList>
    </citation>
    <scope>NUCLEOTIDE SEQUENCE [LARGE SCALE GENOMIC DNA]</scope>
    <source>
        <strain evidence="5 6">Foug A</strain>
    </source>
</reference>
<dbReference type="GO" id="GO:0000172">
    <property type="term" value="C:ribonuclease MRP complex"/>
    <property type="evidence" value="ECO:0007669"/>
    <property type="project" value="InterPro"/>
</dbReference>
<dbReference type="OrthoDB" id="416729at2759"/>
<feature type="compositionally biased region" description="Low complexity" evidence="4">
    <location>
        <begin position="129"/>
        <end position="144"/>
    </location>
</feature>
<evidence type="ECO:0000313" key="5">
    <source>
        <dbReference type="EMBL" id="KIM55214.1"/>
    </source>
</evidence>
<dbReference type="InterPro" id="IPR014612">
    <property type="entry name" value="Pop7/Rpp20"/>
</dbReference>
<feature type="compositionally biased region" description="Low complexity" evidence="4">
    <location>
        <begin position="76"/>
        <end position="105"/>
    </location>
</feature>
<feature type="compositionally biased region" description="Polar residues" evidence="4">
    <location>
        <begin position="36"/>
        <end position="51"/>
    </location>
</feature>
<proteinExistence type="predicted"/>
<protein>
    <submittedName>
        <fullName evidence="5">Uncharacterized protein</fullName>
    </submittedName>
</protein>
<dbReference type="GO" id="GO:0003676">
    <property type="term" value="F:nucleic acid binding"/>
    <property type="evidence" value="ECO:0007669"/>
    <property type="project" value="InterPro"/>
</dbReference>
<name>A0A0C3DFR7_9AGAM</name>
<dbReference type="HOGENOM" id="CLU_077462_0_1_1"/>
<accession>A0A0C3DFR7</accession>
<organism evidence="5 6">
    <name type="scientific">Scleroderma citrinum Foug A</name>
    <dbReference type="NCBI Taxonomy" id="1036808"/>
    <lineage>
        <taxon>Eukaryota</taxon>
        <taxon>Fungi</taxon>
        <taxon>Dikarya</taxon>
        <taxon>Basidiomycota</taxon>
        <taxon>Agaricomycotina</taxon>
        <taxon>Agaricomycetes</taxon>
        <taxon>Agaricomycetidae</taxon>
        <taxon>Boletales</taxon>
        <taxon>Sclerodermatineae</taxon>
        <taxon>Sclerodermataceae</taxon>
        <taxon>Scleroderma</taxon>
    </lineage>
</organism>
<keyword evidence="2" id="KW-0819">tRNA processing</keyword>
<dbReference type="InParanoid" id="A0A0C3DFR7"/>
<evidence type="ECO:0000256" key="4">
    <source>
        <dbReference type="SAM" id="MobiDB-lite"/>
    </source>
</evidence>
<keyword evidence="6" id="KW-1185">Reference proteome</keyword>
<reference evidence="6" key="2">
    <citation type="submission" date="2015-01" db="EMBL/GenBank/DDBJ databases">
        <title>Evolutionary Origins and Diversification of the Mycorrhizal Mutualists.</title>
        <authorList>
            <consortium name="DOE Joint Genome Institute"/>
            <consortium name="Mycorrhizal Genomics Consortium"/>
            <person name="Kohler A."/>
            <person name="Kuo A."/>
            <person name="Nagy L.G."/>
            <person name="Floudas D."/>
            <person name="Copeland A."/>
            <person name="Barry K.W."/>
            <person name="Cichocki N."/>
            <person name="Veneault-Fourrey C."/>
            <person name="LaButti K."/>
            <person name="Lindquist E.A."/>
            <person name="Lipzen A."/>
            <person name="Lundell T."/>
            <person name="Morin E."/>
            <person name="Murat C."/>
            <person name="Riley R."/>
            <person name="Ohm R."/>
            <person name="Sun H."/>
            <person name="Tunlid A."/>
            <person name="Henrissat B."/>
            <person name="Grigoriev I.V."/>
            <person name="Hibbett D.S."/>
            <person name="Martin F."/>
        </authorList>
    </citation>
    <scope>NUCLEOTIDE SEQUENCE [LARGE SCALE GENOMIC DNA]</scope>
    <source>
        <strain evidence="6">Foug A</strain>
    </source>
</reference>
<dbReference type="GO" id="GO:0001682">
    <property type="term" value="P:tRNA 5'-leader removal"/>
    <property type="evidence" value="ECO:0007669"/>
    <property type="project" value="InterPro"/>
</dbReference>
<evidence type="ECO:0000256" key="2">
    <source>
        <dbReference type="ARBA" id="ARBA00022694"/>
    </source>
</evidence>
<keyword evidence="3" id="KW-0539">Nucleus</keyword>
<feature type="compositionally biased region" description="Basic residues" evidence="4">
    <location>
        <begin position="268"/>
        <end position="278"/>
    </location>
</feature>
<dbReference type="GO" id="GO:0005655">
    <property type="term" value="C:nucleolar ribonuclease P complex"/>
    <property type="evidence" value="ECO:0007669"/>
    <property type="project" value="InterPro"/>
</dbReference>